<feature type="transmembrane region" description="Helical" evidence="10">
    <location>
        <begin position="365"/>
        <end position="389"/>
    </location>
</feature>
<keyword evidence="3" id="KW-0050">Antiport</keyword>
<feature type="transmembrane region" description="Helical" evidence="10">
    <location>
        <begin position="255"/>
        <end position="275"/>
    </location>
</feature>
<feature type="transmembrane region" description="Helical" evidence="10">
    <location>
        <begin position="100"/>
        <end position="121"/>
    </location>
</feature>
<feature type="transmembrane region" description="Helical" evidence="10">
    <location>
        <begin position="324"/>
        <end position="345"/>
    </location>
</feature>
<keyword evidence="6 10" id="KW-1133">Transmembrane helix</keyword>
<name>A0A1E5IJS5_ENDTX</name>
<keyword evidence="2" id="KW-0813">Transport</keyword>
<evidence type="ECO:0000256" key="7">
    <source>
        <dbReference type="ARBA" id="ARBA00023065"/>
    </source>
</evidence>
<feature type="transmembrane region" description="Helical" evidence="10">
    <location>
        <begin position="170"/>
        <end position="191"/>
    </location>
</feature>
<evidence type="ECO:0000256" key="5">
    <source>
        <dbReference type="ARBA" id="ARBA00022692"/>
    </source>
</evidence>
<evidence type="ECO:0000256" key="3">
    <source>
        <dbReference type="ARBA" id="ARBA00022449"/>
    </source>
</evidence>
<keyword evidence="12" id="KW-1185">Reference proteome</keyword>
<dbReference type="GO" id="GO:0005886">
    <property type="term" value="C:plasma membrane"/>
    <property type="evidence" value="ECO:0007669"/>
    <property type="project" value="UniProtKB-SubCell"/>
</dbReference>
<accession>A0A1E5IJS5</accession>
<dbReference type="GO" id="GO:0042910">
    <property type="term" value="F:xenobiotic transmembrane transporter activity"/>
    <property type="evidence" value="ECO:0007669"/>
    <property type="project" value="InterPro"/>
</dbReference>
<feature type="transmembrane region" description="Helical" evidence="10">
    <location>
        <begin position="55"/>
        <end position="80"/>
    </location>
</feature>
<feature type="transmembrane region" description="Helical" evidence="10">
    <location>
        <begin position="427"/>
        <end position="448"/>
    </location>
</feature>
<feature type="transmembrane region" description="Helical" evidence="10">
    <location>
        <begin position="401"/>
        <end position="421"/>
    </location>
</feature>
<dbReference type="Pfam" id="PF01554">
    <property type="entry name" value="MatE"/>
    <property type="match status" value="2"/>
</dbReference>
<reference evidence="11 12" key="1">
    <citation type="submission" date="2015-11" db="EMBL/GenBank/DDBJ databases">
        <title>Evidence for parallel genomic evolution in an endosymbiosis of termite gut flagellates.</title>
        <authorList>
            <person name="Zheng H."/>
        </authorList>
    </citation>
    <scope>NUCLEOTIDE SEQUENCE [LARGE SCALE GENOMIC DNA]</scope>
    <source>
        <strain evidence="11 12">CET450</strain>
    </source>
</reference>
<evidence type="ECO:0000256" key="1">
    <source>
        <dbReference type="ARBA" id="ARBA00004651"/>
    </source>
</evidence>
<feature type="transmembrane region" description="Helical" evidence="10">
    <location>
        <begin position="287"/>
        <end position="312"/>
    </location>
</feature>
<dbReference type="GO" id="GO:0015297">
    <property type="term" value="F:antiporter activity"/>
    <property type="evidence" value="ECO:0007669"/>
    <property type="project" value="UniProtKB-KW"/>
</dbReference>
<protein>
    <recommendedName>
        <fullName evidence="9">Multidrug-efflux transporter</fullName>
    </recommendedName>
</protein>
<feature type="transmembrane region" description="Helical" evidence="10">
    <location>
        <begin position="20"/>
        <end position="43"/>
    </location>
</feature>
<dbReference type="Proteomes" id="UP000095237">
    <property type="component" value="Unassembled WGS sequence"/>
</dbReference>
<dbReference type="PANTHER" id="PTHR43298">
    <property type="entry name" value="MULTIDRUG RESISTANCE PROTEIN NORM-RELATED"/>
    <property type="match status" value="1"/>
</dbReference>
<dbReference type="PANTHER" id="PTHR43298:SF2">
    <property type="entry name" value="FMN_FAD EXPORTER YEEO-RELATED"/>
    <property type="match status" value="1"/>
</dbReference>
<keyword evidence="4" id="KW-1003">Cell membrane</keyword>
<evidence type="ECO:0000256" key="6">
    <source>
        <dbReference type="ARBA" id="ARBA00022989"/>
    </source>
</evidence>
<keyword evidence="7" id="KW-0406">Ion transport</keyword>
<feature type="transmembrane region" description="Helical" evidence="10">
    <location>
        <begin position="141"/>
        <end position="163"/>
    </location>
</feature>
<evidence type="ECO:0000256" key="9">
    <source>
        <dbReference type="ARBA" id="ARBA00031636"/>
    </source>
</evidence>
<dbReference type="CDD" id="cd13133">
    <property type="entry name" value="MATE_like_7"/>
    <property type="match status" value="1"/>
</dbReference>
<evidence type="ECO:0000256" key="10">
    <source>
        <dbReference type="SAM" id="Phobius"/>
    </source>
</evidence>
<comment type="subcellular location">
    <subcellularLocation>
        <location evidence="1">Cell membrane</location>
        <topology evidence="1">Multi-pass membrane protein</topology>
    </subcellularLocation>
</comment>
<evidence type="ECO:0000256" key="4">
    <source>
        <dbReference type="ARBA" id="ARBA00022475"/>
    </source>
</evidence>
<dbReference type="GO" id="GO:0006811">
    <property type="term" value="P:monoatomic ion transport"/>
    <property type="evidence" value="ECO:0007669"/>
    <property type="project" value="UniProtKB-KW"/>
</dbReference>
<sequence>MFSLKTFTLIKKRWGVVAGYSEFLKIAIPLIISIGAWAFQSFIDRFFLAWYSNTAYAAAVPAGLLNCSIMDIFIGTVSYIDVFISQYNGKKNYKAIGPSVWQSIYLSFFSSLIILFIALFSENIFNLTRHPQDIIFEEVKYFKVLCYGAFPYLSASAIAGFYSGRGKTKTILIVNLAGIILNIFLDYFFIFGKCGFPELGIEGAGIATIISSILMLIIFLLLITSKKNNAMFNTRKFKPDFNFIKRLIKFGFPNGIHLFFDIFIFTFFTLIVGTLGTLELSATNLTITIYSLFYTPVAGCGVTTSIIVGNYLSKNKASIAQTGVKTALHIVCAYIIPMVFVYIFIPNILIYPFSKGSESLVIEQIKPTVIILLRFIAVFTLFESSSIIFSSAIKGAGDTSFVMKTLLTLFVLTSIHMYLAINVFKMGLYACWSILIIYGIMLTLSFYLRYKTNKWKRMRIIELT</sequence>
<dbReference type="AlphaFoldDB" id="A0A1E5IJS5"/>
<keyword evidence="8 10" id="KW-0472">Membrane</keyword>
<feature type="transmembrane region" description="Helical" evidence="10">
    <location>
        <begin position="203"/>
        <end position="223"/>
    </location>
</feature>
<keyword evidence="5 10" id="KW-0812">Transmembrane</keyword>
<evidence type="ECO:0000313" key="11">
    <source>
        <dbReference type="EMBL" id="OEG70671.1"/>
    </source>
</evidence>
<dbReference type="InterPro" id="IPR048279">
    <property type="entry name" value="MdtK-like"/>
</dbReference>
<evidence type="ECO:0000313" key="12">
    <source>
        <dbReference type="Proteomes" id="UP000095237"/>
    </source>
</evidence>
<comment type="caution">
    <text evidence="11">The sequence shown here is derived from an EMBL/GenBank/DDBJ whole genome shotgun (WGS) entry which is preliminary data.</text>
</comment>
<organism evidence="11 12">
    <name type="scientific">Endomicrobium trichonymphae</name>
    <dbReference type="NCBI Taxonomy" id="1408204"/>
    <lineage>
        <taxon>Bacteria</taxon>
        <taxon>Pseudomonadati</taxon>
        <taxon>Elusimicrobiota</taxon>
        <taxon>Endomicrobiia</taxon>
        <taxon>Endomicrobiales</taxon>
        <taxon>Endomicrobiaceae</taxon>
        <taxon>Candidatus Endomicrobiellum</taxon>
    </lineage>
</organism>
<gene>
    <name evidence="11" type="ORF">ATZ36_16965</name>
</gene>
<dbReference type="PIRSF" id="PIRSF006603">
    <property type="entry name" value="DinF"/>
    <property type="match status" value="1"/>
</dbReference>
<proteinExistence type="predicted"/>
<dbReference type="NCBIfam" id="TIGR00797">
    <property type="entry name" value="matE"/>
    <property type="match status" value="1"/>
</dbReference>
<evidence type="ECO:0000256" key="2">
    <source>
        <dbReference type="ARBA" id="ARBA00022448"/>
    </source>
</evidence>
<dbReference type="InterPro" id="IPR002528">
    <property type="entry name" value="MATE_fam"/>
</dbReference>
<evidence type="ECO:0000256" key="8">
    <source>
        <dbReference type="ARBA" id="ARBA00023136"/>
    </source>
</evidence>
<dbReference type="InterPro" id="IPR050222">
    <property type="entry name" value="MATE_MdtK"/>
</dbReference>
<dbReference type="EMBL" id="LNVX01000291">
    <property type="protein sequence ID" value="OEG70671.1"/>
    <property type="molecule type" value="Genomic_DNA"/>
</dbReference>